<feature type="compositionally biased region" description="Basic and acidic residues" evidence="1">
    <location>
        <begin position="133"/>
        <end position="157"/>
    </location>
</feature>
<proteinExistence type="predicted"/>
<sequence length="157" mass="17494">MRGDSVITSATYIMSAGSTGTSLMVVLKAFSSSPKISRTRSLESDRDLYTHRQTDQTSPIAPPADPSPFRSKHSPDQTQESVRPPGPLSAHPHPREGSENHLSSARSVSVFGALYRVQRERVQLRPRATWLAEVRDGRHDQHDATDEAAHEERSHFR</sequence>
<accession>A8E1P6</accession>
<feature type="region of interest" description="Disordered" evidence="1">
    <location>
        <begin position="32"/>
        <end position="104"/>
    </location>
</feature>
<evidence type="ECO:0000313" key="2">
    <source>
        <dbReference type="EMBL" id="CAP08167.1"/>
    </source>
</evidence>
<reference evidence="2 3" key="1">
    <citation type="journal article" date="2005" name="J. Virol.">
        <title>Use of a murine cytomegalovirus K181-derived bacterial artificial chromosome as a vaccine vector for immunocontraception.</title>
        <authorList>
            <person name="Redwood A.J."/>
            <person name="Messerle M."/>
            <person name="Harvey N.L."/>
            <person name="Hardy C.M."/>
            <person name="Kozinowski U.H."/>
            <person name="Lawson M.A."/>
            <person name="Shellam G.R."/>
        </authorList>
    </citation>
    <scope>NUCLEOTIDE SEQUENCE [LARGE SCALE GENOMIC DNA]</scope>
    <source>
        <strain evidence="2">K181</strain>
    </source>
</reference>
<evidence type="ECO:0000313" key="3">
    <source>
        <dbReference type="Proteomes" id="UP000158680"/>
    </source>
</evidence>
<dbReference type="EMBL" id="AM886412">
    <property type="protein sequence ID" value="CAP08167.1"/>
    <property type="molecule type" value="Genomic_DNA"/>
</dbReference>
<dbReference type="Proteomes" id="UP000158680">
    <property type="component" value="Segment"/>
</dbReference>
<organismHost>
    <name type="scientific">Mus musculus</name>
    <name type="common">Mouse</name>
    <dbReference type="NCBI Taxonomy" id="10090"/>
</organismHost>
<organism evidence="2 3">
    <name type="scientific">Murid herpesvirus 1 (strain K181)</name>
    <name type="common">MuHV-1</name>
    <name type="synonym">Mouse cytomegalovirus</name>
    <dbReference type="NCBI Taxonomy" id="69156"/>
    <lineage>
        <taxon>Viruses</taxon>
        <taxon>Duplodnaviria</taxon>
        <taxon>Heunggongvirae</taxon>
        <taxon>Peploviricota</taxon>
        <taxon>Herviviricetes</taxon>
        <taxon>Herpesvirales</taxon>
        <taxon>Orthoherpesviridae</taxon>
        <taxon>Betaherpesvirinae</taxon>
        <taxon>Muromegalovirus</taxon>
        <taxon>Muromegalovirus muridbeta1</taxon>
        <taxon>Murid herpesvirus 1</taxon>
    </lineage>
</organism>
<gene>
    <name evidence="2" type="primary">m130</name>
</gene>
<feature type="region of interest" description="Disordered" evidence="1">
    <location>
        <begin position="126"/>
        <end position="157"/>
    </location>
</feature>
<reference evidence="2 3" key="2">
    <citation type="journal article" date="2008" name="J. Virol.">
        <title>Laboratory strains of murine cytomegalovirus are genetically similar to but phenotypically distinct from wild strains of virus.</title>
        <authorList>
            <person name="Smith L.M."/>
            <person name="McWhorter A.R."/>
            <person name="Masters L.L."/>
            <person name="Shellam G.R."/>
            <person name="Redwood A.J."/>
        </authorList>
    </citation>
    <scope>NUCLEOTIDE SEQUENCE [LARGE SCALE GENOMIC DNA]</scope>
    <source>
        <strain evidence="2">K181</strain>
    </source>
</reference>
<evidence type="ECO:0000256" key="1">
    <source>
        <dbReference type="SAM" id="MobiDB-lite"/>
    </source>
</evidence>
<protein>
    <submittedName>
        <fullName evidence="2">M130 protein</fullName>
    </submittedName>
</protein>
<feature type="compositionally biased region" description="Basic and acidic residues" evidence="1">
    <location>
        <begin position="40"/>
        <end position="54"/>
    </location>
</feature>
<name>A8E1P6_MUHVK</name>